<name>C1D095_DEIDV</name>
<dbReference type="eggNOG" id="COG1225">
    <property type="taxonomic scope" value="Bacteria"/>
</dbReference>
<protein>
    <submittedName>
        <fullName evidence="1">Putative peroxiredoxin family protein</fullName>
    </submittedName>
</protein>
<evidence type="ECO:0000313" key="2">
    <source>
        <dbReference type="Proteomes" id="UP000002208"/>
    </source>
</evidence>
<proteinExistence type="predicted"/>
<dbReference type="AlphaFoldDB" id="C1D095"/>
<dbReference type="SUPFAM" id="SSF52833">
    <property type="entry name" value="Thioredoxin-like"/>
    <property type="match status" value="1"/>
</dbReference>
<evidence type="ECO:0000313" key="1">
    <source>
        <dbReference type="EMBL" id="ACO47364.1"/>
    </source>
</evidence>
<accession>C1D095</accession>
<gene>
    <name evidence="1" type="ordered locus">Deide_23291</name>
</gene>
<dbReference type="Proteomes" id="UP000002208">
    <property type="component" value="Chromosome"/>
</dbReference>
<dbReference type="PaxDb" id="546414-Deide_23291"/>
<reference evidence="1 2" key="1">
    <citation type="journal article" date="2009" name="PLoS Genet.">
        <title>Alliance of proteomics and genomics to unravel the specificities of Sahara bacterium Deinococcus deserti.</title>
        <authorList>
            <person name="de Groot A."/>
            <person name="Dulermo R."/>
            <person name="Ortet P."/>
            <person name="Blanchard L."/>
            <person name="Guerin P."/>
            <person name="Fernandez B."/>
            <person name="Vacherie B."/>
            <person name="Dossat C."/>
            <person name="Jolivet E."/>
            <person name="Siguier P."/>
            <person name="Chandler M."/>
            <person name="Barakat M."/>
            <person name="Dedieu A."/>
            <person name="Barbe V."/>
            <person name="Heulin T."/>
            <person name="Sommer S."/>
            <person name="Achouak W."/>
            <person name="Armengaud J."/>
        </authorList>
    </citation>
    <scope>NUCLEOTIDE SEQUENCE [LARGE SCALE GENOMIC DNA]</scope>
    <source>
        <strain evidence="2">DSM 17065 / CIP 109153 / LMG 22923 / VCD115</strain>
    </source>
</reference>
<dbReference type="EMBL" id="CP001114">
    <property type="protein sequence ID" value="ACO47364.1"/>
    <property type="molecule type" value="Genomic_DNA"/>
</dbReference>
<dbReference type="InterPro" id="IPR036249">
    <property type="entry name" value="Thioredoxin-like_sf"/>
</dbReference>
<dbReference type="HOGENOM" id="CLU_1831870_0_0_0"/>
<keyword evidence="2" id="KW-1185">Reference proteome</keyword>
<sequence length="140" mass="15258">MALTTTSPPCRGGRFCVYPRMARPGVPMPDDRDLILGAWGCSPQSLCLPGHHAELQAAGARGFGLSVQNTAEQQEAAARLHLPFPLHSDTERLSPPNFRLPTFEAGGSTLLRRVTLILRGGTVEYVFSPVFPRTAMQQRC</sequence>
<dbReference type="KEGG" id="ddr:Deide_23291"/>
<organism evidence="1 2">
    <name type="scientific">Deinococcus deserti (strain DSM 17065 / CIP 109153 / LMG 22923 / VCD115)</name>
    <dbReference type="NCBI Taxonomy" id="546414"/>
    <lineage>
        <taxon>Bacteria</taxon>
        <taxon>Thermotogati</taxon>
        <taxon>Deinococcota</taxon>
        <taxon>Deinococci</taxon>
        <taxon>Deinococcales</taxon>
        <taxon>Deinococcaceae</taxon>
        <taxon>Deinococcus</taxon>
    </lineage>
</organism>
<dbReference type="STRING" id="546414.Deide_23291"/>
<dbReference type="Gene3D" id="3.40.30.10">
    <property type="entry name" value="Glutaredoxin"/>
    <property type="match status" value="1"/>
</dbReference>